<dbReference type="OrthoDB" id="9810303at2"/>
<dbReference type="SUPFAM" id="SSF53448">
    <property type="entry name" value="Nucleotide-diphospho-sugar transferases"/>
    <property type="match status" value="1"/>
</dbReference>
<organism evidence="2 3">
    <name type="scientific">Leptospira stimsonii</name>
    <dbReference type="NCBI Taxonomy" id="2202203"/>
    <lineage>
        <taxon>Bacteria</taxon>
        <taxon>Pseudomonadati</taxon>
        <taxon>Spirochaetota</taxon>
        <taxon>Spirochaetia</taxon>
        <taxon>Leptospirales</taxon>
        <taxon>Leptospiraceae</taxon>
        <taxon>Leptospira</taxon>
    </lineage>
</organism>
<evidence type="ECO:0000313" key="3">
    <source>
        <dbReference type="Proteomes" id="UP000265798"/>
    </source>
</evidence>
<dbReference type="PANTHER" id="PTHR22916">
    <property type="entry name" value="GLYCOSYLTRANSFERASE"/>
    <property type="match status" value="1"/>
</dbReference>
<evidence type="ECO:0000313" key="2">
    <source>
        <dbReference type="EMBL" id="RHX90970.1"/>
    </source>
</evidence>
<sequence>MTMKTPKVSIITINFNDREGLEKTILSVRNQDFDQYEHVIIDAGSKDGSVDVIKKYKDKISHWVSEKDKGIYDGQNKGILASKGEYCLFLNSGDFFVDSNVLKDVFSKDPREDFLYGDMLIDSGSGNVVYGKSPEDLDLYFLSYGVLWHCVTFIRRSLFKKFGMYDTSYKIAADVDFFLKAIGVGASSWRYISKRPISQFNTFGFGSNPKNEKLLEDERARMRNDHLSPATLNLLAQYHEMRKDYRVFSYFYLPQILNFFRNISFLRSLIRKFFQFLNR</sequence>
<dbReference type="AlphaFoldDB" id="A0A396ZCX7"/>
<dbReference type="InterPro" id="IPR001173">
    <property type="entry name" value="Glyco_trans_2-like"/>
</dbReference>
<dbReference type="GO" id="GO:0016758">
    <property type="term" value="F:hexosyltransferase activity"/>
    <property type="evidence" value="ECO:0007669"/>
    <property type="project" value="UniProtKB-ARBA"/>
</dbReference>
<dbReference type="Gene3D" id="3.90.550.10">
    <property type="entry name" value="Spore Coat Polysaccharide Biosynthesis Protein SpsA, Chain A"/>
    <property type="match status" value="1"/>
</dbReference>
<proteinExistence type="predicted"/>
<dbReference type="CDD" id="cd06433">
    <property type="entry name" value="GT_2_WfgS_like"/>
    <property type="match status" value="1"/>
</dbReference>
<feature type="domain" description="Glycosyltransferase 2-like" evidence="1">
    <location>
        <begin position="9"/>
        <end position="107"/>
    </location>
</feature>
<dbReference type="Pfam" id="PF00535">
    <property type="entry name" value="Glycos_transf_2"/>
    <property type="match status" value="1"/>
</dbReference>
<keyword evidence="2" id="KW-0808">Transferase</keyword>
<dbReference type="PANTHER" id="PTHR22916:SF67">
    <property type="entry name" value="COLANIC ACID BIOSYNTHESIS GLYCOSYL TRANSFERASE WCAE-RELATED"/>
    <property type="match status" value="1"/>
</dbReference>
<comment type="caution">
    <text evidence="2">The sequence shown here is derived from an EMBL/GenBank/DDBJ whole genome shotgun (WGS) entry which is preliminary data.</text>
</comment>
<dbReference type="InterPro" id="IPR029044">
    <property type="entry name" value="Nucleotide-diphossugar_trans"/>
</dbReference>
<reference evidence="3" key="1">
    <citation type="submission" date="2018-05" db="EMBL/GenBank/DDBJ databases">
        <title>Leptospira yasudae sp. nov. and Leptospira stimsonii sp. nov., two pathogenic species of the genus Leptospira isolated from environmental sources.</title>
        <authorList>
            <person name="Casanovas-Massana A."/>
            <person name="Hamond C."/>
            <person name="Santos L.A."/>
            <person name="Hacker K.P."/>
            <person name="Balassiano I."/>
            <person name="Medeiros M.A."/>
            <person name="Reis M.G."/>
            <person name="Ko A.I."/>
            <person name="Wunder E.A."/>
        </authorList>
    </citation>
    <scope>NUCLEOTIDE SEQUENCE [LARGE SCALE GENOMIC DNA]</scope>
    <source>
        <strain evidence="3">Yale</strain>
    </source>
</reference>
<accession>A0A396ZCX7</accession>
<dbReference type="EMBL" id="QHCT01000002">
    <property type="protein sequence ID" value="RHX90970.1"/>
    <property type="molecule type" value="Genomic_DNA"/>
</dbReference>
<gene>
    <name evidence="2" type="ORF">DLM75_10760</name>
</gene>
<evidence type="ECO:0000259" key="1">
    <source>
        <dbReference type="Pfam" id="PF00535"/>
    </source>
</evidence>
<name>A0A396ZCX7_9LEPT</name>
<dbReference type="Proteomes" id="UP000265798">
    <property type="component" value="Unassembled WGS sequence"/>
</dbReference>
<protein>
    <submittedName>
        <fullName evidence="2">Glycosyltransferase</fullName>
    </submittedName>
</protein>